<dbReference type="SUPFAM" id="SSF49899">
    <property type="entry name" value="Concanavalin A-like lectins/glucanases"/>
    <property type="match status" value="3"/>
</dbReference>
<evidence type="ECO:0000256" key="12">
    <source>
        <dbReference type="ARBA" id="ARBA00023303"/>
    </source>
</evidence>
<comment type="similarity">
    <text evidence="13">Belongs to the ligand-gated ion channel (TC 1.A.9) family.</text>
</comment>
<proteinExistence type="inferred from homology"/>
<dbReference type="PROSITE" id="PS00236">
    <property type="entry name" value="NEUROTR_ION_CHANNEL"/>
    <property type="match status" value="1"/>
</dbReference>
<dbReference type="Gene3D" id="2.60.120.200">
    <property type="match status" value="3"/>
</dbReference>
<dbReference type="InterPro" id="IPR036734">
    <property type="entry name" value="Neur_chan_lig-bd_sf"/>
</dbReference>
<comment type="caution">
    <text evidence="13">Lacks conserved residue(s) required for the propagation of feature annotation.</text>
</comment>
<keyword evidence="3 13" id="KW-0813">Transport</keyword>
<dbReference type="InterPro" id="IPR006029">
    <property type="entry name" value="Neurotrans-gated_channel_TM"/>
</dbReference>
<dbReference type="CDD" id="cd19049">
    <property type="entry name" value="LGIC_TM_anion"/>
    <property type="match status" value="1"/>
</dbReference>
<accession>A0A8R1UII8</accession>
<dbReference type="AlphaFoldDB" id="A0A8R1UII8"/>
<dbReference type="PRINTS" id="PR00252">
    <property type="entry name" value="NRIONCHANNEL"/>
</dbReference>
<dbReference type="InterPro" id="IPR006028">
    <property type="entry name" value="GABAA/Glycine_rcpt"/>
</dbReference>
<evidence type="ECO:0000256" key="5">
    <source>
        <dbReference type="ARBA" id="ARBA00022692"/>
    </source>
</evidence>
<keyword evidence="12 13" id="KW-0407">Ion channel</keyword>
<dbReference type="SMART" id="SM00908">
    <property type="entry name" value="Gal-bind_lectin"/>
    <property type="match status" value="3"/>
</dbReference>
<reference evidence="16" key="1">
    <citation type="journal article" date="2008" name="Nat. Genet.">
        <title>The Pristionchus pacificus genome provides a unique perspective on nematode lifestyle and parasitism.</title>
        <authorList>
            <person name="Dieterich C."/>
            <person name="Clifton S.W."/>
            <person name="Schuster L.N."/>
            <person name="Chinwalla A."/>
            <person name="Delehaunty K."/>
            <person name="Dinkelacker I."/>
            <person name="Fulton L."/>
            <person name="Fulton R."/>
            <person name="Godfrey J."/>
            <person name="Minx P."/>
            <person name="Mitreva M."/>
            <person name="Roeseler W."/>
            <person name="Tian H."/>
            <person name="Witte H."/>
            <person name="Yang S.P."/>
            <person name="Wilson R.K."/>
            <person name="Sommer R.J."/>
        </authorList>
    </citation>
    <scope>NUCLEOTIDE SEQUENCE [LARGE SCALE GENOMIC DNA]</scope>
    <source>
        <strain evidence="16">PS312</strain>
    </source>
</reference>
<keyword evidence="9 13" id="KW-1133">Transmembrane helix</keyword>
<dbReference type="GO" id="GO:0005231">
    <property type="term" value="F:excitatory extracellular ligand-gated monoatomic ion channel activity"/>
    <property type="evidence" value="ECO:0000318"/>
    <property type="project" value="GO_Central"/>
</dbReference>
<evidence type="ECO:0000313" key="15">
    <source>
        <dbReference type="EnsemblMetazoa" id="PPA27098.1"/>
    </source>
</evidence>
<dbReference type="InterPro" id="IPR006202">
    <property type="entry name" value="Neur_chan_lig-bd"/>
</dbReference>
<feature type="domain" description="Galectin" evidence="14">
    <location>
        <begin position="279"/>
        <end position="425"/>
    </location>
</feature>
<dbReference type="GO" id="GO:0098794">
    <property type="term" value="C:postsynapse"/>
    <property type="evidence" value="ECO:0007669"/>
    <property type="project" value="GOC"/>
</dbReference>
<evidence type="ECO:0000313" key="16">
    <source>
        <dbReference type="Proteomes" id="UP000005239"/>
    </source>
</evidence>
<evidence type="ECO:0000256" key="9">
    <source>
        <dbReference type="ARBA" id="ARBA00022989"/>
    </source>
</evidence>
<keyword evidence="7" id="KW-0430">Lectin</keyword>
<evidence type="ECO:0000256" key="4">
    <source>
        <dbReference type="ARBA" id="ARBA00022475"/>
    </source>
</evidence>
<dbReference type="GO" id="GO:0005886">
    <property type="term" value="C:plasma membrane"/>
    <property type="evidence" value="ECO:0007669"/>
    <property type="project" value="UniProtKB-SubCell"/>
</dbReference>
<dbReference type="CDD" id="cd00070">
    <property type="entry name" value="GLECT"/>
    <property type="match status" value="3"/>
</dbReference>
<keyword evidence="5 13" id="KW-0812">Transmembrane</keyword>
<dbReference type="SMART" id="SM00276">
    <property type="entry name" value="GLECT"/>
    <property type="match status" value="3"/>
</dbReference>
<keyword evidence="11 13" id="KW-0472">Membrane</keyword>
<dbReference type="InterPro" id="IPR044156">
    <property type="entry name" value="Galectin-like"/>
</dbReference>
<dbReference type="Gene3D" id="1.20.58.390">
    <property type="entry name" value="Neurotransmitter-gated ion-channel transmembrane domain"/>
    <property type="match status" value="1"/>
</dbReference>
<keyword evidence="6" id="KW-0732">Signal</keyword>
<dbReference type="Pfam" id="PF02931">
    <property type="entry name" value="Neur_chan_LBD"/>
    <property type="match status" value="1"/>
</dbReference>
<dbReference type="SUPFAM" id="SSF90112">
    <property type="entry name" value="Neurotransmitter-gated ion-channel transmembrane pore"/>
    <property type="match status" value="1"/>
</dbReference>
<feature type="transmembrane region" description="Helical" evidence="13">
    <location>
        <begin position="829"/>
        <end position="846"/>
    </location>
</feature>
<dbReference type="GO" id="GO:0030246">
    <property type="term" value="F:carbohydrate binding"/>
    <property type="evidence" value="ECO:0007669"/>
    <property type="project" value="UniProtKB-KW"/>
</dbReference>
<sequence length="849" mass="97855">MNTNFRFPEKLTPGQTIMLKGVFAANADQIAINFQTEHMEVIALHYNIRFGLGHVAMNSAGSWKNGNTENWGPEEKKANPFRRGDPFDIRFRLHNDHFEVLVDKLDFYGYRYRVGIDTITHLGIGGAGYLLCTIKVYPRQAILQSYDNARGVINFQTKNFEIIAFHFNMRFYSGKVEMSAAPNWKNANTANWSPPEILPNPVKKNEPFDVKIRVHDSYFQINVYGGHFYDFAYKVPLSTITHIHVGGNGYLTAVETGEKYTLQWQCPVCGRPSCTAQGEMFSSRVQVSDCKTLFVSGMTYADGFWIKLYRKNGDVVLYFNPRLDLQLVIFNTCKGGQCTTGEEEWVRKMPLKKQVKFEVAITNEARGFQKFINGAHFATFAHRTCSYDIALIETIGMSDPPLLVGFVMNLYLYFLISVINCVSAWGMDKLEFQMAKKTIPAKKGRFLDLHLGIYIESISNFRTQEMVFDVDLYLYTSWRDPRMRHNSSDEIVLIADKETRDKIWLPDLYFANARFCNFQEVTVPNFNLFVDRNGVISYSLRATCSISCSLDLVNYPMDRQQCAVRVISYAHTREQMRVRWFSESPLRMNEEIELPEFSITKIQPDYCDNSVYRYAITEKSYRTGNFSCLEASLFLERSLGYNLVQSYIPTGLIVAISWVSFFIDRRAVPARVTLSFTTLVSLTTLGNGLRYDLPQVSYAKAIDLWYGACLIFVFLALIEFAVVNSFMRTSEKFATISTRQTTRRPALHARSILREDTPEKIFTGEPRKEDRKVGFLHEQEELLDCDESAYPIWFPHPIVHDEPPVSEYFTRMSLEASRSALRIDKLSRVLFPGTFIAFNIMYWSYYKSQ</sequence>
<dbReference type="InterPro" id="IPR018000">
    <property type="entry name" value="Neurotransmitter_ion_chnl_CS"/>
</dbReference>
<dbReference type="InterPro" id="IPR006201">
    <property type="entry name" value="Neur_channel"/>
</dbReference>
<evidence type="ECO:0000256" key="8">
    <source>
        <dbReference type="ARBA" id="ARBA00022737"/>
    </source>
</evidence>
<dbReference type="PANTHER" id="PTHR11346">
    <property type="entry name" value="GALECTIN"/>
    <property type="match status" value="1"/>
</dbReference>
<dbReference type="PROSITE" id="PS51304">
    <property type="entry name" value="GALECTIN"/>
    <property type="match status" value="3"/>
</dbReference>
<dbReference type="InterPro" id="IPR013320">
    <property type="entry name" value="ConA-like_dom_sf"/>
</dbReference>
<evidence type="ECO:0000256" key="11">
    <source>
        <dbReference type="ARBA" id="ARBA00023136"/>
    </source>
</evidence>
<dbReference type="GO" id="GO:1902476">
    <property type="term" value="P:chloride transmembrane transport"/>
    <property type="evidence" value="ECO:0000318"/>
    <property type="project" value="GO_Central"/>
</dbReference>
<dbReference type="PRINTS" id="PR00253">
    <property type="entry name" value="GABAARECEPTR"/>
</dbReference>
<keyword evidence="16" id="KW-1185">Reference proteome</keyword>
<dbReference type="FunFam" id="2.70.170.10:FF:000051">
    <property type="entry name" value="Ligand-Gated ion Channel"/>
    <property type="match status" value="1"/>
</dbReference>
<dbReference type="CDD" id="cd18987">
    <property type="entry name" value="LGIC_ECD_anion"/>
    <property type="match status" value="1"/>
</dbReference>
<comment type="subcellular location">
    <subcellularLocation>
        <location evidence="2">Cell membrane</location>
    </subcellularLocation>
    <subcellularLocation>
        <location evidence="1">Membrane</location>
        <topology evidence="1">Multi-pass membrane protein</topology>
    </subcellularLocation>
</comment>
<gene>
    <name evidence="15" type="primary">WBGene00116652</name>
</gene>
<evidence type="ECO:0000256" key="13">
    <source>
        <dbReference type="RuleBase" id="RU000687"/>
    </source>
</evidence>
<evidence type="ECO:0000259" key="14">
    <source>
        <dbReference type="PROSITE" id="PS51304"/>
    </source>
</evidence>
<organism evidence="15 16">
    <name type="scientific">Pristionchus pacificus</name>
    <name type="common">Parasitic nematode worm</name>
    <dbReference type="NCBI Taxonomy" id="54126"/>
    <lineage>
        <taxon>Eukaryota</taxon>
        <taxon>Metazoa</taxon>
        <taxon>Ecdysozoa</taxon>
        <taxon>Nematoda</taxon>
        <taxon>Chromadorea</taxon>
        <taxon>Rhabditida</taxon>
        <taxon>Rhabditina</taxon>
        <taxon>Diplogasteromorpha</taxon>
        <taxon>Diplogasteroidea</taxon>
        <taxon>Neodiplogasteridae</taxon>
        <taxon>Pristionchus</taxon>
    </lineage>
</organism>
<evidence type="ECO:0000256" key="7">
    <source>
        <dbReference type="ARBA" id="ARBA00022734"/>
    </source>
</evidence>
<dbReference type="InterPro" id="IPR036719">
    <property type="entry name" value="Neuro-gated_channel_TM_sf"/>
</dbReference>
<dbReference type="InterPro" id="IPR038050">
    <property type="entry name" value="Neuro_actylchol_rec"/>
</dbReference>
<evidence type="ECO:0000256" key="2">
    <source>
        <dbReference type="ARBA" id="ARBA00004236"/>
    </source>
</evidence>
<name>A0A8R1UII8_PRIPA</name>
<evidence type="ECO:0000256" key="10">
    <source>
        <dbReference type="ARBA" id="ARBA00023065"/>
    </source>
</evidence>
<evidence type="ECO:0000256" key="6">
    <source>
        <dbReference type="ARBA" id="ARBA00022729"/>
    </source>
</evidence>
<dbReference type="SUPFAM" id="SSF63712">
    <property type="entry name" value="Nicotinic receptor ligand binding domain-like"/>
    <property type="match status" value="1"/>
</dbReference>
<dbReference type="Proteomes" id="UP000005239">
    <property type="component" value="Unassembled WGS sequence"/>
</dbReference>
<protein>
    <recommendedName>
        <fullName evidence="14">Galectin domain-containing protein</fullName>
    </recommendedName>
</protein>
<dbReference type="Pfam" id="PF02932">
    <property type="entry name" value="Neur_chan_memb"/>
    <property type="match status" value="1"/>
</dbReference>
<dbReference type="Pfam" id="PF00337">
    <property type="entry name" value="Gal-bind_lectin"/>
    <property type="match status" value="3"/>
</dbReference>
<dbReference type="PANTHER" id="PTHR11346:SF176">
    <property type="entry name" value="32 KDA BETA-GALACTOSIDE-BINDING LECTIN LEC-3"/>
    <property type="match status" value="1"/>
</dbReference>
<feature type="domain" description="Galectin" evidence="14">
    <location>
        <begin position="3"/>
        <end position="137"/>
    </location>
</feature>
<feature type="transmembrane region" description="Helical" evidence="13">
    <location>
        <begin position="643"/>
        <end position="663"/>
    </location>
</feature>
<dbReference type="GO" id="GO:0004888">
    <property type="term" value="F:transmembrane signaling receptor activity"/>
    <property type="evidence" value="ECO:0007669"/>
    <property type="project" value="InterPro"/>
</dbReference>
<reference evidence="15" key="2">
    <citation type="submission" date="2022-06" db="UniProtKB">
        <authorList>
            <consortium name="EnsemblMetazoa"/>
        </authorList>
    </citation>
    <scope>IDENTIFICATION</scope>
    <source>
        <strain evidence="15">PS312</strain>
    </source>
</reference>
<dbReference type="EnsemblMetazoa" id="PPA27098.1">
    <property type="protein sequence ID" value="PPA27098.1"/>
    <property type="gene ID" value="WBGene00116652"/>
</dbReference>
<evidence type="ECO:0000256" key="3">
    <source>
        <dbReference type="ARBA" id="ARBA00022448"/>
    </source>
</evidence>
<feature type="transmembrane region" description="Helical" evidence="13">
    <location>
        <begin position="704"/>
        <end position="723"/>
    </location>
</feature>
<dbReference type="FunFam" id="2.60.120.200:FF:000124">
    <property type="entry name" value="Galectin-4"/>
    <property type="match status" value="1"/>
</dbReference>
<feature type="domain" description="Galectin" evidence="14">
    <location>
        <begin position="140"/>
        <end position="257"/>
    </location>
</feature>
<keyword evidence="10 13" id="KW-0406">Ion transport</keyword>
<keyword evidence="4" id="KW-1003">Cell membrane</keyword>
<dbReference type="InterPro" id="IPR001079">
    <property type="entry name" value="Galectin_CRD"/>
</dbReference>
<dbReference type="Gene3D" id="2.70.170.10">
    <property type="entry name" value="Neurotransmitter-gated ion-channel ligand-binding domain"/>
    <property type="match status" value="1"/>
</dbReference>
<keyword evidence="8" id="KW-0677">Repeat</keyword>
<evidence type="ECO:0000256" key="1">
    <source>
        <dbReference type="ARBA" id="ARBA00004141"/>
    </source>
</evidence>